<evidence type="ECO:0000313" key="2">
    <source>
        <dbReference type="Proteomes" id="UP000234323"/>
    </source>
</evidence>
<comment type="caution">
    <text evidence="1">The sequence shown here is derived from an EMBL/GenBank/DDBJ whole genome shotgun (WGS) entry which is preliminary data.</text>
</comment>
<dbReference type="AlphaFoldDB" id="A0A2I1GLM8"/>
<evidence type="ECO:0000313" key="1">
    <source>
        <dbReference type="EMBL" id="PKY47517.1"/>
    </source>
</evidence>
<dbReference type="EMBL" id="LLXI01000552">
    <property type="protein sequence ID" value="PKY47517.1"/>
    <property type="molecule type" value="Genomic_DNA"/>
</dbReference>
<sequence>MLTNLLYKCNVSIEKIPLKCNDYHTQTNTLRSHKRSDIQETHSTISTNFSLQHIAFHPAQQFLFGIIRNVTKEKKVEVIEVEDDIDTEEVSDLPYKKIIAGYFFVVSQELEAFVEIYNDDELSDSEIASLMELIPRTKLFERILATPPDVLYCQINNKYYTQNEIAEYLKNSDHNYDWIINELINELHAFYIRVCNLDNNKAMLQDFELGINSYNKSLRKLSTIQIANMMSVEDIRKIWK</sequence>
<reference evidence="1 2" key="1">
    <citation type="submission" date="2015-10" db="EMBL/GenBank/DDBJ databases">
        <title>Genome analyses suggest a sexual origin of heterokaryosis in a supposedly ancient asexual fungus.</title>
        <authorList>
            <person name="Ropars J."/>
            <person name="Sedzielewska K."/>
            <person name="Noel J."/>
            <person name="Charron P."/>
            <person name="Farinelli L."/>
            <person name="Marton T."/>
            <person name="Kruger M."/>
            <person name="Pelin A."/>
            <person name="Brachmann A."/>
            <person name="Corradi N."/>
        </authorList>
    </citation>
    <scope>NUCLEOTIDE SEQUENCE [LARGE SCALE GENOMIC DNA]</scope>
    <source>
        <strain evidence="1 2">A4</strain>
    </source>
</reference>
<accession>A0A2I1GLM8</accession>
<dbReference type="VEuPathDB" id="FungiDB:FUN_016766"/>
<proteinExistence type="predicted"/>
<keyword evidence="2" id="KW-1185">Reference proteome</keyword>
<protein>
    <submittedName>
        <fullName evidence="1">Uncharacterized protein</fullName>
    </submittedName>
</protein>
<organism evidence="1 2">
    <name type="scientific">Rhizophagus irregularis</name>
    <dbReference type="NCBI Taxonomy" id="588596"/>
    <lineage>
        <taxon>Eukaryota</taxon>
        <taxon>Fungi</taxon>
        <taxon>Fungi incertae sedis</taxon>
        <taxon>Mucoromycota</taxon>
        <taxon>Glomeromycotina</taxon>
        <taxon>Glomeromycetes</taxon>
        <taxon>Glomerales</taxon>
        <taxon>Glomeraceae</taxon>
        <taxon>Rhizophagus</taxon>
    </lineage>
</organism>
<gene>
    <name evidence="1" type="ORF">RhiirA4_462731</name>
</gene>
<name>A0A2I1GLM8_9GLOM</name>
<dbReference type="Proteomes" id="UP000234323">
    <property type="component" value="Unassembled WGS sequence"/>
</dbReference>